<dbReference type="EMBL" id="KQ435078">
    <property type="protein sequence ID" value="KZC14426.1"/>
    <property type="molecule type" value="Genomic_DNA"/>
</dbReference>
<sequence length="552" mass="62325">MTISALDSDTVKLITTTQVITSVSNAAKELIENALDANANNIEVNLSDNGAALIEVKDDGCGITKTDAPYVALSAYTSKISNFSDMNSLETYGFRGQALYALSTMSDLTIISKTKQEEVATMYTIDHCGCIAKSEPHHRATGTTIQVRQLFKQIPVRRQIITNLKKANQDVKVLESFVKSYAMCKSFVRISYKVDGNVIFTKPSIPTLEEAVTYVLGKKVTTNMTWMDIQNAETSMKLMLPLKGTQNVSDLFQSGAQYIYVNNRPIKHKDLEKVVTRTILDAFQHDSSSRKKPIFLLYILTSAANIDVNLEPNKTSILFKEQKKTKAEKCTTLMEWSKGQVPGLKEPLESDSYHTNVCDGFINFSKQNRSQVVKQNPNMTAPQIAQILTNLWKNLSSEERGYYRDLACDDKIEWDTRQEKTKEKSTTNDKKMRNRLLKVLGKMQTLDTEKQKNLFLRTIVPWKMNLEKVTESFLNNSACKNNSPSIGKISSDLWIVHKSAQLWLLNASCLKEEFNTSSTNANVEGTSNEEEHLKLWLLKNDDSSLLHRLYSL</sequence>
<comment type="similarity">
    <text evidence="1">Belongs to the DNA mismatch repair MutL/HexB family.</text>
</comment>
<evidence type="ECO:0000256" key="3">
    <source>
        <dbReference type="PROSITE-ProRule" id="PRU00267"/>
    </source>
</evidence>
<dbReference type="GO" id="GO:0005524">
    <property type="term" value="F:ATP binding"/>
    <property type="evidence" value="ECO:0007669"/>
    <property type="project" value="InterPro"/>
</dbReference>
<keyword evidence="6" id="KW-1185">Reference proteome</keyword>
<feature type="DNA-binding region" description="HMG box" evidence="3">
    <location>
        <begin position="359"/>
        <end position="422"/>
    </location>
</feature>
<dbReference type="GO" id="GO:0030983">
    <property type="term" value="F:mismatched DNA binding"/>
    <property type="evidence" value="ECO:0007669"/>
    <property type="project" value="InterPro"/>
</dbReference>
<keyword evidence="2" id="KW-0227">DNA damage</keyword>
<dbReference type="Gene3D" id="3.30.230.10">
    <property type="match status" value="1"/>
</dbReference>
<dbReference type="Pfam" id="PF13589">
    <property type="entry name" value="HATPase_c_3"/>
    <property type="match status" value="1"/>
</dbReference>
<evidence type="ECO:0000313" key="5">
    <source>
        <dbReference type="EMBL" id="KZC14426.1"/>
    </source>
</evidence>
<dbReference type="GO" id="GO:0006298">
    <property type="term" value="P:mismatch repair"/>
    <property type="evidence" value="ECO:0007669"/>
    <property type="project" value="InterPro"/>
</dbReference>
<dbReference type="Pfam" id="PF01119">
    <property type="entry name" value="DNA_mis_repair"/>
    <property type="match status" value="1"/>
</dbReference>
<dbReference type="PROSITE" id="PS50118">
    <property type="entry name" value="HMG_BOX_2"/>
    <property type="match status" value="1"/>
</dbReference>
<dbReference type="CDD" id="cd16926">
    <property type="entry name" value="HATPase_MutL-MLH-PMS-like"/>
    <property type="match status" value="1"/>
</dbReference>
<dbReference type="SUPFAM" id="SSF55874">
    <property type="entry name" value="ATPase domain of HSP90 chaperone/DNA topoisomerase II/histidine kinase"/>
    <property type="match status" value="1"/>
</dbReference>
<keyword evidence="3" id="KW-0238">DNA-binding</keyword>
<name>A0A154PR85_DUFNO</name>
<keyword evidence="3" id="KW-0539">Nucleus</keyword>
<dbReference type="OrthoDB" id="10254304at2759"/>
<dbReference type="AlphaFoldDB" id="A0A154PR85"/>
<dbReference type="InterPro" id="IPR036910">
    <property type="entry name" value="HMG_box_dom_sf"/>
</dbReference>
<dbReference type="InterPro" id="IPR036890">
    <property type="entry name" value="HATPase_C_sf"/>
</dbReference>
<dbReference type="SMART" id="SM00398">
    <property type="entry name" value="HMG"/>
    <property type="match status" value="1"/>
</dbReference>
<dbReference type="Gene3D" id="1.10.30.10">
    <property type="entry name" value="High mobility group box domain"/>
    <property type="match status" value="1"/>
</dbReference>
<dbReference type="PANTHER" id="PTHR10073:SF54">
    <property type="entry name" value="PMS1 PROTEIN HOMOLOG 1"/>
    <property type="match status" value="1"/>
</dbReference>
<dbReference type="NCBIfam" id="TIGR00585">
    <property type="entry name" value="mutl"/>
    <property type="match status" value="1"/>
</dbReference>
<protein>
    <submittedName>
        <fullName evidence="5">PMS1 protein like protein 1</fullName>
    </submittedName>
</protein>
<dbReference type="InterPro" id="IPR038973">
    <property type="entry name" value="MutL/Mlh/Pms-like"/>
</dbReference>
<dbReference type="GO" id="GO:0032389">
    <property type="term" value="C:MutLalpha complex"/>
    <property type="evidence" value="ECO:0007669"/>
    <property type="project" value="TreeGrafter"/>
</dbReference>
<dbReference type="Pfam" id="PF00505">
    <property type="entry name" value="HMG_box"/>
    <property type="match status" value="1"/>
</dbReference>
<evidence type="ECO:0000256" key="2">
    <source>
        <dbReference type="ARBA" id="ARBA00022763"/>
    </source>
</evidence>
<organism evidence="5 6">
    <name type="scientific">Dufourea novaeangliae</name>
    <name type="common">Sweat bee</name>
    <dbReference type="NCBI Taxonomy" id="178035"/>
    <lineage>
        <taxon>Eukaryota</taxon>
        <taxon>Metazoa</taxon>
        <taxon>Ecdysozoa</taxon>
        <taxon>Arthropoda</taxon>
        <taxon>Hexapoda</taxon>
        <taxon>Insecta</taxon>
        <taxon>Pterygota</taxon>
        <taxon>Neoptera</taxon>
        <taxon>Endopterygota</taxon>
        <taxon>Hymenoptera</taxon>
        <taxon>Apocrita</taxon>
        <taxon>Aculeata</taxon>
        <taxon>Apoidea</taxon>
        <taxon>Anthophila</taxon>
        <taxon>Halictidae</taxon>
        <taxon>Rophitinae</taxon>
        <taxon>Dufourea</taxon>
    </lineage>
</organism>
<dbReference type="SMART" id="SM01340">
    <property type="entry name" value="DNA_mis_repair"/>
    <property type="match status" value="1"/>
</dbReference>
<feature type="domain" description="HMG box" evidence="4">
    <location>
        <begin position="359"/>
        <end position="422"/>
    </location>
</feature>
<dbReference type="SUPFAM" id="SSF47095">
    <property type="entry name" value="HMG-box"/>
    <property type="match status" value="1"/>
</dbReference>
<gene>
    <name evidence="5" type="ORF">WN55_06885</name>
</gene>
<dbReference type="InterPro" id="IPR002099">
    <property type="entry name" value="MutL/Mlh/PMS"/>
</dbReference>
<accession>A0A154PR85</accession>
<dbReference type="STRING" id="178035.A0A154PR85"/>
<dbReference type="InterPro" id="IPR020568">
    <property type="entry name" value="Ribosomal_Su5_D2-typ_SF"/>
</dbReference>
<evidence type="ECO:0000256" key="1">
    <source>
        <dbReference type="ARBA" id="ARBA00006082"/>
    </source>
</evidence>
<dbReference type="GO" id="GO:0140664">
    <property type="term" value="F:ATP-dependent DNA damage sensor activity"/>
    <property type="evidence" value="ECO:0007669"/>
    <property type="project" value="InterPro"/>
</dbReference>
<dbReference type="CDD" id="cd00084">
    <property type="entry name" value="HMG-box_SF"/>
    <property type="match status" value="1"/>
</dbReference>
<dbReference type="Proteomes" id="UP000076502">
    <property type="component" value="Unassembled WGS sequence"/>
</dbReference>
<dbReference type="FunFam" id="3.30.565.10:FF:000017">
    <property type="entry name" value="PMS1 homolog 1, mismatch repair system component"/>
    <property type="match status" value="1"/>
</dbReference>
<evidence type="ECO:0000313" key="6">
    <source>
        <dbReference type="Proteomes" id="UP000076502"/>
    </source>
</evidence>
<dbReference type="InterPro" id="IPR009071">
    <property type="entry name" value="HMG_box_dom"/>
</dbReference>
<reference evidence="5 6" key="1">
    <citation type="submission" date="2015-07" db="EMBL/GenBank/DDBJ databases">
        <title>The genome of Dufourea novaeangliae.</title>
        <authorList>
            <person name="Pan H."/>
            <person name="Kapheim K."/>
        </authorList>
    </citation>
    <scope>NUCLEOTIDE SEQUENCE [LARGE SCALE GENOMIC DNA]</scope>
    <source>
        <strain evidence="5">0120121106</strain>
        <tissue evidence="5">Whole body</tissue>
    </source>
</reference>
<dbReference type="GO" id="GO:0016887">
    <property type="term" value="F:ATP hydrolysis activity"/>
    <property type="evidence" value="ECO:0007669"/>
    <property type="project" value="InterPro"/>
</dbReference>
<dbReference type="SUPFAM" id="SSF54211">
    <property type="entry name" value="Ribosomal protein S5 domain 2-like"/>
    <property type="match status" value="1"/>
</dbReference>
<dbReference type="InterPro" id="IPR013507">
    <property type="entry name" value="DNA_mismatch_S5_2-like"/>
</dbReference>
<dbReference type="InterPro" id="IPR014721">
    <property type="entry name" value="Ribsml_uS5_D2-typ_fold_subgr"/>
</dbReference>
<dbReference type="Gene3D" id="3.30.565.10">
    <property type="entry name" value="Histidine kinase-like ATPase, C-terminal domain"/>
    <property type="match status" value="1"/>
</dbReference>
<proteinExistence type="inferred from homology"/>
<evidence type="ECO:0000259" key="4">
    <source>
        <dbReference type="PROSITE" id="PS50118"/>
    </source>
</evidence>
<feature type="non-terminal residue" evidence="5">
    <location>
        <position position="552"/>
    </location>
</feature>
<dbReference type="PANTHER" id="PTHR10073">
    <property type="entry name" value="DNA MISMATCH REPAIR PROTEIN MLH, PMS, MUTL"/>
    <property type="match status" value="1"/>
</dbReference>